<gene>
    <name evidence="1" type="ORF">TT172_LOCUS7964</name>
</gene>
<protein>
    <submittedName>
        <fullName evidence="1">Ce5772e5-ee9c-4982-b8c8-a2fcdb14c3d3</fullName>
    </submittedName>
</protein>
<reference evidence="1 2" key="1">
    <citation type="submission" date="2018-04" db="EMBL/GenBank/DDBJ databases">
        <authorList>
            <person name="Huttner S."/>
            <person name="Dainat J."/>
        </authorList>
    </citation>
    <scope>NUCLEOTIDE SEQUENCE [LARGE SCALE GENOMIC DNA]</scope>
</reference>
<proteinExistence type="predicted"/>
<evidence type="ECO:0000313" key="1">
    <source>
        <dbReference type="EMBL" id="SPQ25545.1"/>
    </source>
</evidence>
<evidence type="ECO:0000313" key="2">
    <source>
        <dbReference type="Proteomes" id="UP000289323"/>
    </source>
</evidence>
<dbReference type="EMBL" id="OUUZ01000015">
    <property type="protein sequence ID" value="SPQ25545.1"/>
    <property type="molecule type" value="Genomic_DNA"/>
</dbReference>
<accession>A0A3S4BP88</accession>
<organism evidence="1 2">
    <name type="scientific">Thermothielavioides terrestris</name>
    <dbReference type="NCBI Taxonomy" id="2587410"/>
    <lineage>
        <taxon>Eukaryota</taxon>
        <taxon>Fungi</taxon>
        <taxon>Dikarya</taxon>
        <taxon>Ascomycota</taxon>
        <taxon>Pezizomycotina</taxon>
        <taxon>Sordariomycetes</taxon>
        <taxon>Sordariomycetidae</taxon>
        <taxon>Sordariales</taxon>
        <taxon>Chaetomiaceae</taxon>
        <taxon>Thermothielavioides</taxon>
    </lineage>
</organism>
<dbReference type="Proteomes" id="UP000289323">
    <property type="component" value="Unassembled WGS sequence"/>
</dbReference>
<sequence length="64" mass="7399">MHESRSFSDECRWEVSTEIRSLPASTIFNQIKVTVSHRRSRRSSSFGIAESARLTFGIKYMTET</sequence>
<name>A0A3S4BP88_9PEZI</name>
<dbReference type="AlphaFoldDB" id="A0A3S4BP88"/>